<keyword evidence="1" id="KW-1133">Transmembrane helix</keyword>
<accession>A0A6J5DZI0</accession>
<dbReference type="EMBL" id="CADIKH010000015">
    <property type="protein sequence ID" value="CAB3759498.1"/>
    <property type="molecule type" value="Genomic_DNA"/>
</dbReference>
<keyword evidence="4" id="KW-1185">Reference proteome</keyword>
<feature type="domain" description="DUF2231" evidence="2">
    <location>
        <begin position="32"/>
        <end position="164"/>
    </location>
</feature>
<dbReference type="Pfam" id="PF09990">
    <property type="entry name" value="DUF2231"/>
    <property type="match status" value="1"/>
</dbReference>
<dbReference type="AlphaFoldDB" id="A0A6J5DZI0"/>
<dbReference type="RefSeq" id="WP_217477928.1">
    <property type="nucleotide sequence ID" value="NZ_CADIKH010000015.1"/>
</dbReference>
<evidence type="ECO:0000313" key="4">
    <source>
        <dbReference type="Proteomes" id="UP000494363"/>
    </source>
</evidence>
<dbReference type="Proteomes" id="UP000494363">
    <property type="component" value="Unassembled WGS sequence"/>
</dbReference>
<evidence type="ECO:0000259" key="2">
    <source>
        <dbReference type="Pfam" id="PF09990"/>
    </source>
</evidence>
<keyword evidence="1" id="KW-0812">Transmembrane</keyword>
<feature type="transmembrane region" description="Helical" evidence="1">
    <location>
        <begin position="106"/>
        <end position="126"/>
    </location>
</feature>
<feature type="transmembrane region" description="Helical" evidence="1">
    <location>
        <begin position="132"/>
        <end position="151"/>
    </location>
</feature>
<evidence type="ECO:0000313" key="3">
    <source>
        <dbReference type="EMBL" id="CAB3759498.1"/>
    </source>
</evidence>
<protein>
    <recommendedName>
        <fullName evidence="2">DUF2231 domain-containing protein</fullName>
    </recommendedName>
</protein>
<evidence type="ECO:0000256" key="1">
    <source>
        <dbReference type="SAM" id="Phobius"/>
    </source>
</evidence>
<feature type="transmembrane region" description="Helical" evidence="1">
    <location>
        <begin position="40"/>
        <end position="59"/>
    </location>
</feature>
<gene>
    <name evidence="3" type="ORF">LMG29542_03599</name>
</gene>
<keyword evidence="1" id="KW-0472">Membrane</keyword>
<dbReference type="InterPro" id="IPR019251">
    <property type="entry name" value="DUF2231_TM"/>
</dbReference>
<proteinExistence type="predicted"/>
<organism evidence="3 4">
    <name type="scientific">Paraburkholderia humisilvae</name>
    <dbReference type="NCBI Taxonomy" id="627669"/>
    <lineage>
        <taxon>Bacteria</taxon>
        <taxon>Pseudomonadati</taxon>
        <taxon>Pseudomonadota</taxon>
        <taxon>Betaproteobacteria</taxon>
        <taxon>Burkholderiales</taxon>
        <taxon>Burkholderiaceae</taxon>
        <taxon>Paraburkholderia</taxon>
    </lineage>
</organism>
<sequence length="170" mass="18064">MAKNGDSGHQTRSEVVLELLRLDAGSAVALVGHPIHVMMVHFPIAFVVATLGVDVIYWWSGDPFWVRAGLWAAGFAFWSGVGASLVGTAELLLVRGIRLREASWSHAVAAMTLVAIAGANWGLRLFYPAEVLPHGLALSILASVMTGFAGWHGGKLVFDHGVGILVSPKD</sequence>
<feature type="transmembrane region" description="Helical" evidence="1">
    <location>
        <begin position="71"/>
        <end position="94"/>
    </location>
</feature>
<name>A0A6J5DZI0_9BURK</name>
<reference evidence="3 4" key="1">
    <citation type="submission" date="2020-04" db="EMBL/GenBank/DDBJ databases">
        <authorList>
            <person name="De Canck E."/>
        </authorList>
    </citation>
    <scope>NUCLEOTIDE SEQUENCE [LARGE SCALE GENOMIC DNA]</scope>
    <source>
        <strain evidence="3 4">LMG 29542</strain>
    </source>
</reference>